<reference evidence="13" key="1">
    <citation type="submission" date="2022-11" db="UniProtKB">
        <authorList>
            <consortium name="WormBaseParasite"/>
        </authorList>
    </citation>
    <scope>IDENTIFICATION</scope>
</reference>
<dbReference type="PANTHER" id="PTHR47168:SF1">
    <property type="entry name" value="OS02G0798600 PROTEIN"/>
    <property type="match status" value="1"/>
</dbReference>
<evidence type="ECO:0000256" key="10">
    <source>
        <dbReference type="SAM" id="Phobius"/>
    </source>
</evidence>
<feature type="compositionally biased region" description="Polar residues" evidence="9">
    <location>
        <begin position="520"/>
        <end position="543"/>
    </location>
</feature>
<dbReference type="Pfam" id="PF02225">
    <property type="entry name" value="PA"/>
    <property type="match status" value="1"/>
</dbReference>
<dbReference type="WBParaSite" id="Gr19_v10_g4341.t3">
    <property type="protein sequence ID" value="Gr19_v10_g4341.t3"/>
    <property type="gene ID" value="Gr19_v10_g4341"/>
</dbReference>
<keyword evidence="12" id="KW-1185">Reference proteome</keyword>
<dbReference type="InterPro" id="IPR003137">
    <property type="entry name" value="PA_domain"/>
</dbReference>
<name>A0A914HUN6_GLORO</name>
<dbReference type="PROSITE" id="PS50089">
    <property type="entry name" value="ZF_RING_2"/>
    <property type="match status" value="1"/>
</dbReference>
<comment type="subcellular location">
    <subcellularLocation>
        <location evidence="1">Membrane</location>
        <topology evidence="1">Single-pass membrane protein</topology>
    </subcellularLocation>
</comment>
<dbReference type="AlphaFoldDB" id="A0A914HUN6"/>
<dbReference type="SUPFAM" id="SSF57850">
    <property type="entry name" value="RING/U-box"/>
    <property type="match status" value="1"/>
</dbReference>
<dbReference type="PANTHER" id="PTHR47168">
    <property type="entry name" value="RING ZINC FINGER DOMAIN SUPERFAMILY PROTEIN-RELATED"/>
    <property type="match status" value="1"/>
</dbReference>
<organism evidence="12 13">
    <name type="scientific">Globodera rostochiensis</name>
    <name type="common">Golden nematode worm</name>
    <name type="synonym">Heterodera rostochiensis</name>
    <dbReference type="NCBI Taxonomy" id="31243"/>
    <lineage>
        <taxon>Eukaryota</taxon>
        <taxon>Metazoa</taxon>
        <taxon>Ecdysozoa</taxon>
        <taxon>Nematoda</taxon>
        <taxon>Chromadorea</taxon>
        <taxon>Rhabditida</taxon>
        <taxon>Tylenchina</taxon>
        <taxon>Tylenchomorpha</taxon>
        <taxon>Tylenchoidea</taxon>
        <taxon>Heteroderidae</taxon>
        <taxon>Heteroderinae</taxon>
        <taxon>Globodera</taxon>
    </lineage>
</organism>
<keyword evidence="4 8" id="KW-0863">Zinc-finger</keyword>
<feature type="domain" description="RING-type" evidence="11">
    <location>
        <begin position="263"/>
        <end position="305"/>
    </location>
</feature>
<evidence type="ECO:0000256" key="3">
    <source>
        <dbReference type="ARBA" id="ARBA00022723"/>
    </source>
</evidence>
<evidence type="ECO:0000256" key="1">
    <source>
        <dbReference type="ARBA" id="ARBA00004167"/>
    </source>
</evidence>
<feature type="region of interest" description="Disordered" evidence="9">
    <location>
        <begin position="490"/>
        <end position="543"/>
    </location>
</feature>
<dbReference type="GO" id="GO:0008270">
    <property type="term" value="F:zinc ion binding"/>
    <property type="evidence" value="ECO:0007669"/>
    <property type="project" value="UniProtKB-KW"/>
</dbReference>
<evidence type="ECO:0000313" key="12">
    <source>
        <dbReference type="Proteomes" id="UP000887572"/>
    </source>
</evidence>
<feature type="region of interest" description="Disordered" evidence="9">
    <location>
        <begin position="308"/>
        <end position="341"/>
    </location>
</feature>
<proteinExistence type="predicted"/>
<evidence type="ECO:0000256" key="4">
    <source>
        <dbReference type="ARBA" id="ARBA00022771"/>
    </source>
</evidence>
<accession>A0A914HUN6</accession>
<evidence type="ECO:0000256" key="8">
    <source>
        <dbReference type="PROSITE-ProRule" id="PRU00175"/>
    </source>
</evidence>
<dbReference type="GO" id="GO:0016020">
    <property type="term" value="C:membrane"/>
    <property type="evidence" value="ECO:0007669"/>
    <property type="project" value="UniProtKB-SubCell"/>
</dbReference>
<keyword evidence="3" id="KW-0479">Metal-binding</keyword>
<evidence type="ECO:0000256" key="7">
    <source>
        <dbReference type="ARBA" id="ARBA00023136"/>
    </source>
</evidence>
<dbReference type="Gene3D" id="3.50.30.30">
    <property type="match status" value="1"/>
</dbReference>
<evidence type="ECO:0000256" key="9">
    <source>
        <dbReference type="SAM" id="MobiDB-lite"/>
    </source>
</evidence>
<keyword evidence="6 10" id="KW-1133">Transmembrane helix</keyword>
<keyword evidence="2 10" id="KW-0812">Transmembrane</keyword>
<keyword evidence="5" id="KW-0862">Zinc</keyword>
<evidence type="ECO:0000256" key="2">
    <source>
        <dbReference type="ARBA" id="ARBA00022692"/>
    </source>
</evidence>
<dbReference type="FunFam" id="3.30.40.10:FF:000429">
    <property type="entry name" value="E3 ubiquitin-protein ligase RNF13"/>
    <property type="match status" value="1"/>
</dbReference>
<evidence type="ECO:0000256" key="6">
    <source>
        <dbReference type="ARBA" id="ARBA00022989"/>
    </source>
</evidence>
<sequence length="636" mass="69764">MCRQTTTTICAYTKFSSIHKNFQHSPSHITKMKNAMVSWDLKVSHVEILERAQLGGHRPVVRCDATGANFGQDIVEFSFEMRSIGCAFPTEPFDSCGNVTRPEMNTTAHCLFDFAVVPRGNCTFSEKAFFAQTAKPTGYSALIVFSAKGQNPIPMSGSKYAEKVKIPVVMVNYACMQSLLYGQYTTRHGYLVTVKASPGYYDLIKYLIPFVAIVGICFVVLFISLMIRLCRERRRQARKRLPRSHLKKIPTKKYKKGDPEETCAICLEDFQESEKLRVLPCRHAYHCKCIDPWLTKNRKVCPVCKRRVGPRNSDSSDTDDTDAERLRSASSNAGTAPTSSASAVGVAALLSSRDNDPLLRNAQPMATTSGTECPYPQNAIPSLVTTTGGTFMRATNFVNFGSIFQRRGITSTASGSVGTAPNVRQNTESLDAAHQQDEMLNASQMSSALEDLTNVGVQSATSSTNAASPFQLVRSSLVGMRDKLTNLIRHQKSDGSNPHTLLENEDDASTLAREEAADTLSRQTCETFDDTNGSSNDGHSMTTMHSNRQLNAVAVDLSCAVASSPPPPPSDGVNEFQSTPEATADEQQQQQQQQLLNLSSRLSSSDEQHFQFILHFAPFFFFLSASPIASYGGSCS</sequence>
<dbReference type="InterPro" id="IPR013083">
    <property type="entry name" value="Znf_RING/FYVE/PHD"/>
</dbReference>
<evidence type="ECO:0000256" key="5">
    <source>
        <dbReference type="ARBA" id="ARBA00022833"/>
    </source>
</evidence>
<dbReference type="Pfam" id="PF13639">
    <property type="entry name" value="zf-RING_2"/>
    <property type="match status" value="1"/>
</dbReference>
<protein>
    <submittedName>
        <fullName evidence="13">RING-type domain-containing protein</fullName>
    </submittedName>
</protein>
<dbReference type="SMART" id="SM00184">
    <property type="entry name" value="RING"/>
    <property type="match status" value="1"/>
</dbReference>
<dbReference type="InterPro" id="IPR001841">
    <property type="entry name" value="Znf_RING"/>
</dbReference>
<feature type="region of interest" description="Disordered" evidence="9">
    <location>
        <begin position="560"/>
        <end position="592"/>
    </location>
</feature>
<dbReference type="Proteomes" id="UP000887572">
    <property type="component" value="Unplaced"/>
</dbReference>
<keyword evidence="7 10" id="KW-0472">Membrane</keyword>
<feature type="transmembrane region" description="Helical" evidence="10">
    <location>
        <begin position="206"/>
        <end position="230"/>
    </location>
</feature>
<evidence type="ECO:0000313" key="13">
    <source>
        <dbReference type="WBParaSite" id="Gr19_v10_g4341.t3"/>
    </source>
</evidence>
<evidence type="ECO:0000259" key="11">
    <source>
        <dbReference type="PROSITE" id="PS50089"/>
    </source>
</evidence>
<dbReference type="Gene3D" id="3.30.40.10">
    <property type="entry name" value="Zinc/RING finger domain, C3HC4 (zinc finger)"/>
    <property type="match status" value="1"/>
</dbReference>
<feature type="compositionally biased region" description="Low complexity" evidence="9">
    <location>
        <begin position="328"/>
        <end position="341"/>
    </location>
</feature>
<dbReference type="InterPro" id="IPR051653">
    <property type="entry name" value="E3_ligase_sorting_rcpt"/>
</dbReference>